<proteinExistence type="predicted"/>
<dbReference type="Pfam" id="PF00109">
    <property type="entry name" value="ketoacyl-synt"/>
    <property type="match status" value="1"/>
</dbReference>
<organism evidence="5 6">
    <name type="scientific">Nocardia xishanensis</name>
    <dbReference type="NCBI Taxonomy" id="238964"/>
    <lineage>
        <taxon>Bacteria</taxon>
        <taxon>Bacillati</taxon>
        <taxon>Actinomycetota</taxon>
        <taxon>Actinomycetes</taxon>
        <taxon>Mycobacteriales</taxon>
        <taxon>Nocardiaceae</taxon>
        <taxon>Nocardia</taxon>
    </lineage>
</organism>
<dbReference type="Gene3D" id="3.40.47.10">
    <property type="match status" value="1"/>
</dbReference>
<dbReference type="InterPro" id="IPR014030">
    <property type="entry name" value="Ketoacyl_synth_N"/>
</dbReference>
<dbReference type="SUPFAM" id="SSF53901">
    <property type="entry name" value="Thiolase-like"/>
    <property type="match status" value="1"/>
</dbReference>
<feature type="domain" description="Polyketide synthase NorB/C/GfsB-E-like docking" evidence="4">
    <location>
        <begin position="2"/>
        <end position="28"/>
    </location>
</feature>
<feature type="domain" description="Beta-ketoacyl synthase-like N-terminal" evidence="3">
    <location>
        <begin position="38"/>
        <end position="68"/>
    </location>
</feature>
<evidence type="ECO:0000313" key="6">
    <source>
        <dbReference type="Proteomes" id="UP001611415"/>
    </source>
</evidence>
<accession>A0ABW7XC94</accession>
<dbReference type="EMBL" id="JBIRYO010000057">
    <property type="protein sequence ID" value="MFI2478762.1"/>
    <property type="molecule type" value="Genomic_DNA"/>
</dbReference>
<evidence type="ECO:0000259" key="4">
    <source>
        <dbReference type="Pfam" id="PF08990"/>
    </source>
</evidence>
<dbReference type="RefSeq" id="WP_397096418.1">
    <property type="nucleotide sequence ID" value="NZ_JBIRYO010000057.1"/>
</dbReference>
<evidence type="ECO:0000256" key="2">
    <source>
        <dbReference type="SAM" id="Coils"/>
    </source>
</evidence>
<dbReference type="InterPro" id="IPR015083">
    <property type="entry name" value="NorB/c/GfsB-D-like_docking"/>
</dbReference>
<sequence length="69" mass="7361">MTEDQKLIGALRASLKEAERLRRHNAQLLSEIESVTSEPVAVVGVGCRFPGGVVCGDDLWGLVVGGRDV</sequence>
<evidence type="ECO:0000256" key="1">
    <source>
        <dbReference type="ARBA" id="ARBA00023268"/>
    </source>
</evidence>
<feature type="coiled-coil region" evidence="2">
    <location>
        <begin position="11"/>
        <end position="38"/>
    </location>
</feature>
<dbReference type="InterPro" id="IPR016039">
    <property type="entry name" value="Thiolase-like"/>
</dbReference>
<evidence type="ECO:0000259" key="3">
    <source>
        <dbReference type="Pfam" id="PF00109"/>
    </source>
</evidence>
<dbReference type="Pfam" id="PF08990">
    <property type="entry name" value="Docking"/>
    <property type="match status" value="1"/>
</dbReference>
<reference evidence="5 6" key="1">
    <citation type="submission" date="2024-10" db="EMBL/GenBank/DDBJ databases">
        <title>The Natural Products Discovery Center: Release of the First 8490 Sequenced Strains for Exploring Actinobacteria Biosynthetic Diversity.</title>
        <authorList>
            <person name="Kalkreuter E."/>
            <person name="Kautsar S.A."/>
            <person name="Yang D."/>
            <person name="Bader C.D."/>
            <person name="Teijaro C.N."/>
            <person name="Fluegel L."/>
            <person name="Davis C.M."/>
            <person name="Simpson J.R."/>
            <person name="Lauterbach L."/>
            <person name="Steele A.D."/>
            <person name="Gui C."/>
            <person name="Meng S."/>
            <person name="Li G."/>
            <person name="Viehrig K."/>
            <person name="Ye F."/>
            <person name="Su P."/>
            <person name="Kiefer A.F."/>
            <person name="Nichols A."/>
            <person name="Cepeda A.J."/>
            <person name="Yan W."/>
            <person name="Fan B."/>
            <person name="Jiang Y."/>
            <person name="Adhikari A."/>
            <person name="Zheng C.-J."/>
            <person name="Schuster L."/>
            <person name="Cowan T.M."/>
            <person name="Smanski M.J."/>
            <person name="Chevrette M.G."/>
            <person name="De Carvalho L.P.S."/>
            <person name="Shen B."/>
        </authorList>
    </citation>
    <scope>NUCLEOTIDE SEQUENCE [LARGE SCALE GENOMIC DNA]</scope>
    <source>
        <strain evidence="5 6">NPDC019275</strain>
    </source>
</reference>
<name>A0ABW7XC94_9NOCA</name>
<comment type="caution">
    <text evidence="5">The sequence shown here is derived from an EMBL/GenBank/DDBJ whole genome shotgun (WGS) entry which is preliminary data.</text>
</comment>
<feature type="non-terminal residue" evidence="5">
    <location>
        <position position="69"/>
    </location>
</feature>
<protein>
    <submittedName>
        <fullName evidence="5">Polyketide synthase docking domain-containing protein</fullName>
    </submittedName>
</protein>
<keyword evidence="2" id="KW-0175">Coiled coil</keyword>
<evidence type="ECO:0000313" key="5">
    <source>
        <dbReference type="EMBL" id="MFI2478762.1"/>
    </source>
</evidence>
<keyword evidence="1" id="KW-0511">Multifunctional enzyme</keyword>
<gene>
    <name evidence="5" type="ORF">ACH49W_35975</name>
</gene>
<dbReference type="Proteomes" id="UP001611415">
    <property type="component" value="Unassembled WGS sequence"/>
</dbReference>
<keyword evidence="6" id="KW-1185">Reference proteome</keyword>